<proteinExistence type="inferred from homology"/>
<keyword evidence="1" id="KW-0723">Serine/threonine-protein kinase</keyword>
<protein>
    <submittedName>
        <fullName evidence="5">Bifunctional ADP-dependent kinase-Pi-dependent pyrophosphorylase / positive regulator of gluconeogenesis</fullName>
    </submittedName>
</protein>
<accession>A0A485M7Q6</accession>
<dbReference type="PANTHER" id="PTHR31756">
    <property type="entry name" value="PYRUVATE, PHOSPHATE DIKINASE REGULATORY PROTEIN 1, CHLOROPLASTIC"/>
    <property type="match status" value="1"/>
</dbReference>
<evidence type="ECO:0000256" key="2">
    <source>
        <dbReference type="ARBA" id="ARBA00022679"/>
    </source>
</evidence>
<keyword evidence="2" id="KW-0808">Transferase</keyword>
<dbReference type="InterPro" id="IPR026565">
    <property type="entry name" value="PPDK_reg"/>
</dbReference>
<dbReference type="PANTHER" id="PTHR31756:SF3">
    <property type="entry name" value="PYRUVATE, PHOSPHATE DIKINASE REGULATORY PROTEIN 1, CHLOROPLASTIC"/>
    <property type="match status" value="1"/>
</dbReference>
<dbReference type="GO" id="GO:0004674">
    <property type="term" value="F:protein serine/threonine kinase activity"/>
    <property type="evidence" value="ECO:0007669"/>
    <property type="project" value="UniProtKB-KW"/>
</dbReference>
<gene>
    <name evidence="5" type="primary">ppsR</name>
    <name evidence="5" type="ORF">SCFA_640002</name>
</gene>
<dbReference type="EMBL" id="CAADRN010000366">
    <property type="protein sequence ID" value="VFU19036.1"/>
    <property type="molecule type" value="Genomic_DNA"/>
</dbReference>
<dbReference type="InterPro" id="IPR005177">
    <property type="entry name" value="Kinase-pyrophosphorylase"/>
</dbReference>
<evidence type="ECO:0000256" key="1">
    <source>
        <dbReference type="ARBA" id="ARBA00022527"/>
    </source>
</evidence>
<evidence type="ECO:0000256" key="3">
    <source>
        <dbReference type="ARBA" id="ARBA00022741"/>
    </source>
</evidence>
<dbReference type="NCBIfam" id="NF003742">
    <property type="entry name" value="PRK05339.1"/>
    <property type="match status" value="1"/>
</dbReference>
<evidence type="ECO:0000256" key="4">
    <source>
        <dbReference type="ARBA" id="ARBA00022777"/>
    </source>
</evidence>
<keyword evidence="3" id="KW-0547">Nucleotide-binding</keyword>
<sequence>MWNWEKGVKGEFIISIEDAKPVIFIVSDSIGETAELVARAAAIQFNHGGVEIRRLSYVNNPNEIPEIIEEASSFNCVIAYTLVIPELKRVLVREAAKYDIPTVDVLTPMLEAVSQLVNRDPKLEPGLVRKMDSEYYRKVEAIEFAVKYDDGKDPRGILRADLVVIGISRTSKTPLCMYLANKQIKSANMPLVPEVSPPDELFRLPKHKLIGLTIRPQQLHEIRRERLNTLGLTSDADYASMKRILKELEYAENFMKKVGCPIIDVTNKAVEETASRVLEIYLRGERHVK</sequence>
<dbReference type="AlphaFoldDB" id="A0A485M7Q6"/>
<keyword evidence="4 5" id="KW-0418">Kinase</keyword>
<name>A0A485M7Q6_9ZZZZ</name>
<evidence type="ECO:0000313" key="5">
    <source>
        <dbReference type="EMBL" id="VFU19036.1"/>
    </source>
</evidence>
<reference evidence="5" key="1">
    <citation type="submission" date="2019-03" db="EMBL/GenBank/DDBJ databases">
        <authorList>
            <person name="Hao L."/>
        </authorList>
    </citation>
    <scope>NUCLEOTIDE SEQUENCE</scope>
</reference>
<organism evidence="5">
    <name type="scientific">anaerobic digester metagenome</name>
    <dbReference type="NCBI Taxonomy" id="1263854"/>
    <lineage>
        <taxon>unclassified sequences</taxon>
        <taxon>metagenomes</taxon>
        <taxon>ecological metagenomes</taxon>
    </lineage>
</organism>
<dbReference type="GO" id="GO:0005524">
    <property type="term" value="F:ATP binding"/>
    <property type="evidence" value="ECO:0007669"/>
    <property type="project" value="InterPro"/>
</dbReference>
<dbReference type="HAMAP" id="MF_00921">
    <property type="entry name" value="PDRP"/>
    <property type="match status" value="1"/>
</dbReference>
<dbReference type="Pfam" id="PF03618">
    <property type="entry name" value="Kinase-PPPase"/>
    <property type="match status" value="1"/>
</dbReference>